<dbReference type="PANTHER" id="PTHR30151:SF0">
    <property type="entry name" value="ABC TRANSPORTER PERMEASE PROTEIN MJ0413-RELATED"/>
    <property type="match status" value="1"/>
</dbReference>
<protein>
    <submittedName>
        <fullName evidence="10">Sulfonate ABC transporter permease</fullName>
    </submittedName>
</protein>
<comment type="caution">
    <text evidence="10">The sequence shown here is derived from an EMBL/GenBank/DDBJ whole genome shotgun (WGS) entry which is preliminary data.</text>
</comment>
<dbReference type="EMBL" id="JTJJ01000036">
    <property type="protein sequence ID" value="KHJ68069.1"/>
    <property type="molecule type" value="Genomic_DNA"/>
</dbReference>
<feature type="transmembrane region" description="Helical" evidence="8">
    <location>
        <begin position="203"/>
        <end position="224"/>
    </location>
</feature>
<dbReference type="GO" id="GO:0055085">
    <property type="term" value="P:transmembrane transport"/>
    <property type="evidence" value="ECO:0007669"/>
    <property type="project" value="InterPro"/>
</dbReference>
<dbReference type="GO" id="GO:0005886">
    <property type="term" value="C:plasma membrane"/>
    <property type="evidence" value="ECO:0007669"/>
    <property type="project" value="UniProtKB-SubCell"/>
</dbReference>
<keyword evidence="2 8" id="KW-0813">Transport</keyword>
<evidence type="ECO:0000259" key="9">
    <source>
        <dbReference type="PROSITE" id="PS50928"/>
    </source>
</evidence>
<dbReference type="Gene3D" id="1.10.3720.10">
    <property type="entry name" value="MetI-like"/>
    <property type="match status" value="1"/>
</dbReference>
<dbReference type="AlphaFoldDB" id="A0A0B1R623"/>
<evidence type="ECO:0000256" key="6">
    <source>
        <dbReference type="ARBA" id="ARBA00022989"/>
    </source>
</evidence>
<evidence type="ECO:0000256" key="8">
    <source>
        <dbReference type="RuleBase" id="RU363032"/>
    </source>
</evidence>
<evidence type="ECO:0000313" key="11">
    <source>
        <dbReference type="Proteomes" id="UP000030853"/>
    </source>
</evidence>
<evidence type="ECO:0000256" key="5">
    <source>
        <dbReference type="ARBA" id="ARBA00022692"/>
    </source>
</evidence>
<proteinExistence type="inferred from homology"/>
<keyword evidence="5 8" id="KW-0812">Transmembrane</keyword>
<keyword evidence="3" id="KW-1003">Cell membrane</keyword>
<feature type="transmembrane region" description="Helical" evidence="8">
    <location>
        <begin position="245"/>
        <end position="275"/>
    </location>
</feature>
<sequence length="336" mass="36733">MMASETLTIAQTRDTPRRLQPAVWGALLLWWALVVLMVVIPDKPQGFATPRFVKETHELFAGIALLLSGLAIASGLFPRLTLLAPLKRSGPWLIALALLIGVWETVTGKLALLPAPFFAPPRALVEAYATDWPRLLDSVLNSLRLLAFGFIYGSVVGFVTGVAIGWSRGLGYWVHPILRFLGPVPSTALLPLSLYFFPSSFSAAVFLIALATWFPVTVLTWSGVSSVDTRYYDVARTLGANSMFSVLRVAVPAALPHLFVGLFMGLGASFSVLVAAEMMGVKSGLGWYLQWAQGWAAYANMYAALIVMALLFSSLISLLFIIRDRLLSWQRSAVKW</sequence>
<evidence type="ECO:0000256" key="4">
    <source>
        <dbReference type="ARBA" id="ARBA00022519"/>
    </source>
</evidence>
<reference evidence="10 11" key="1">
    <citation type="submission" date="2014-11" db="EMBL/GenBank/DDBJ databases">
        <title>Genome sequencing of Pantoea rodasii ND03.</title>
        <authorList>
            <person name="Muhamad Yunos N.Y."/>
            <person name="Chan K.-G."/>
        </authorList>
    </citation>
    <scope>NUCLEOTIDE SEQUENCE [LARGE SCALE GENOMIC DNA]</scope>
    <source>
        <strain evidence="10 11">ND03</strain>
    </source>
</reference>
<keyword evidence="4" id="KW-0997">Cell inner membrane</keyword>
<feature type="transmembrane region" description="Helical" evidence="8">
    <location>
        <begin position="21"/>
        <end position="40"/>
    </location>
</feature>
<comment type="subcellular location">
    <subcellularLocation>
        <location evidence="1">Cell inner membrane</location>
        <topology evidence="1">Multi-pass membrane protein</topology>
    </subcellularLocation>
    <subcellularLocation>
        <location evidence="8">Cell membrane</location>
        <topology evidence="8">Multi-pass membrane protein</topology>
    </subcellularLocation>
</comment>
<accession>A0A0B1R623</accession>
<dbReference type="PROSITE" id="PS50928">
    <property type="entry name" value="ABC_TM1"/>
    <property type="match status" value="1"/>
</dbReference>
<organism evidence="10 11">
    <name type="scientific">Pantoea rodasii</name>
    <dbReference type="NCBI Taxonomy" id="1076549"/>
    <lineage>
        <taxon>Bacteria</taxon>
        <taxon>Pseudomonadati</taxon>
        <taxon>Pseudomonadota</taxon>
        <taxon>Gammaproteobacteria</taxon>
        <taxon>Enterobacterales</taxon>
        <taxon>Erwiniaceae</taxon>
        <taxon>Pantoea</taxon>
    </lineage>
</organism>
<evidence type="ECO:0000256" key="1">
    <source>
        <dbReference type="ARBA" id="ARBA00004429"/>
    </source>
</evidence>
<feature type="transmembrane region" description="Helical" evidence="8">
    <location>
        <begin position="295"/>
        <end position="322"/>
    </location>
</feature>
<feature type="transmembrane region" description="Helical" evidence="8">
    <location>
        <begin position="92"/>
        <end position="112"/>
    </location>
</feature>
<evidence type="ECO:0000256" key="3">
    <source>
        <dbReference type="ARBA" id="ARBA00022475"/>
    </source>
</evidence>
<comment type="similarity">
    <text evidence="8">Belongs to the binding-protein-dependent transport system permease family.</text>
</comment>
<feature type="domain" description="ABC transmembrane type-1" evidence="9">
    <location>
        <begin position="139"/>
        <end position="323"/>
    </location>
</feature>
<dbReference type="Proteomes" id="UP000030853">
    <property type="component" value="Unassembled WGS sequence"/>
</dbReference>
<evidence type="ECO:0000256" key="2">
    <source>
        <dbReference type="ARBA" id="ARBA00022448"/>
    </source>
</evidence>
<name>A0A0B1R623_9GAMM</name>
<feature type="transmembrane region" description="Helical" evidence="8">
    <location>
        <begin position="145"/>
        <end position="166"/>
    </location>
</feature>
<evidence type="ECO:0000313" key="10">
    <source>
        <dbReference type="EMBL" id="KHJ68069.1"/>
    </source>
</evidence>
<dbReference type="Pfam" id="PF00528">
    <property type="entry name" value="BPD_transp_1"/>
    <property type="match status" value="1"/>
</dbReference>
<evidence type="ECO:0000256" key="7">
    <source>
        <dbReference type="ARBA" id="ARBA00023136"/>
    </source>
</evidence>
<dbReference type="PANTHER" id="PTHR30151">
    <property type="entry name" value="ALKANE SULFONATE ABC TRANSPORTER-RELATED, MEMBRANE SUBUNIT"/>
    <property type="match status" value="1"/>
</dbReference>
<feature type="transmembrane region" description="Helical" evidence="8">
    <location>
        <begin position="178"/>
        <end position="197"/>
    </location>
</feature>
<dbReference type="InterPro" id="IPR035906">
    <property type="entry name" value="MetI-like_sf"/>
</dbReference>
<gene>
    <name evidence="10" type="ORF">QU24_10775</name>
</gene>
<dbReference type="SUPFAM" id="SSF161098">
    <property type="entry name" value="MetI-like"/>
    <property type="match status" value="1"/>
</dbReference>
<feature type="transmembrane region" description="Helical" evidence="8">
    <location>
        <begin position="60"/>
        <end position="80"/>
    </location>
</feature>
<dbReference type="CDD" id="cd06261">
    <property type="entry name" value="TM_PBP2"/>
    <property type="match status" value="1"/>
</dbReference>
<dbReference type="InterPro" id="IPR000515">
    <property type="entry name" value="MetI-like"/>
</dbReference>
<keyword evidence="6 8" id="KW-1133">Transmembrane helix</keyword>
<keyword evidence="7 8" id="KW-0472">Membrane</keyword>